<evidence type="ECO:0000313" key="2">
    <source>
        <dbReference type="EMBL" id="CAI5779139.1"/>
    </source>
</evidence>
<keyword evidence="1" id="KW-0732">Signal</keyword>
<reference evidence="2" key="1">
    <citation type="submission" date="2022-12" db="EMBL/GenBank/DDBJ databases">
        <authorList>
            <person name="Alioto T."/>
            <person name="Alioto T."/>
            <person name="Gomez Garrido J."/>
        </authorList>
    </citation>
    <scope>NUCLEOTIDE SEQUENCE</scope>
</reference>
<accession>A0AA35P8P0</accession>
<feature type="chain" id="PRO_5041201098" evidence="1">
    <location>
        <begin position="28"/>
        <end position="173"/>
    </location>
</feature>
<evidence type="ECO:0000256" key="1">
    <source>
        <dbReference type="SAM" id="SignalP"/>
    </source>
</evidence>
<sequence>MCKLYTSFPLLVYTSLLLLSHSLPTSQDDHYTLKPLLFDLTTLMPHIWFRVADDSAFLKSLRGKEYCLRTFFKHVEKNFATWLGEYITIIQHVFDKKFELFAVYCTVHGNLFSFFVTFKLNSTAKYWNHVAICKMSSINLFSAPASFIQRLNYHFWMVLKKYKMLVLLNISIL</sequence>
<dbReference type="EMBL" id="OX395132">
    <property type="protein sequence ID" value="CAI5779139.1"/>
    <property type="molecule type" value="Genomic_DNA"/>
</dbReference>
<dbReference type="AlphaFoldDB" id="A0AA35P8P0"/>
<protein>
    <submittedName>
        <fullName evidence="2">Uncharacterized protein</fullName>
    </submittedName>
</protein>
<gene>
    <name evidence="2" type="ORF">PODLI_1B029877</name>
</gene>
<feature type="signal peptide" evidence="1">
    <location>
        <begin position="1"/>
        <end position="27"/>
    </location>
</feature>
<dbReference type="Proteomes" id="UP001178461">
    <property type="component" value="Chromosome 7"/>
</dbReference>
<name>A0AA35P8P0_9SAUR</name>
<organism evidence="2 3">
    <name type="scientific">Podarcis lilfordi</name>
    <name type="common">Lilford's wall lizard</name>
    <dbReference type="NCBI Taxonomy" id="74358"/>
    <lineage>
        <taxon>Eukaryota</taxon>
        <taxon>Metazoa</taxon>
        <taxon>Chordata</taxon>
        <taxon>Craniata</taxon>
        <taxon>Vertebrata</taxon>
        <taxon>Euteleostomi</taxon>
        <taxon>Lepidosauria</taxon>
        <taxon>Squamata</taxon>
        <taxon>Bifurcata</taxon>
        <taxon>Unidentata</taxon>
        <taxon>Episquamata</taxon>
        <taxon>Laterata</taxon>
        <taxon>Lacertibaenia</taxon>
        <taxon>Lacertidae</taxon>
        <taxon>Podarcis</taxon>
    </lineage>
</organism>
<keyword evidence="3" id="KW-1185">Reference proteome</keyword>
<proteinExistence type="predicted"/>
<evidence type="ECO:0000313" key="3">
    <source>
        <dbReference type="Proteomes" id="UP001178461"/>
    </source>
</evidence>